<dbReference type="Proteomes" id="UP000784294">
    <property type="component" value="Unassembled WGS sequence"/>
</dbReference>
<name>A0A3S5B8T6_9PLAT</name>
<proteinExistence type="predicted"/>
<feature type="compositionally biased region" description="Basic and acidic residues" evidence="1">
    <location>
        <begin position="292"/>
        <end position="310"/>
    </location>
</feature>
<organism evidence="2 3">
    <name type="scientific">Protopolystoma xenopodis</name>
    <dbReference type="NCBI Taxonomy" id="117903"/>
    <lineage>
        <taxon>Eukaryota</taxon>
        <taxon>Metazoa</taxon>
        <taxon>Spiralia</taxon>
        <taxon>Lophotrochozoa</taxon>
        <taxon>Platyhelminthes</taxon>
        <taxon>Monogenea</taxon>
        <taxon>Polyopisthocotylea</taxon>
        <taxon>Polystomatidea</taxon>
        <taxon>Polystomatidae</taxon>
        <taxon>Protopolystoma</taxon>
    </lineage>
</organism>
<accession>A0A3S5B8T6</accession>
<dbReference type="AlphaFoldDB" id="A0A3S5B8T6"/>
<keyword evidence="3" id="KW-1185">Reference proteome</keyword>
<feature type="compositionally biased region" description="Low complexity" evidence="1">
    <location>
        <begin position="231"/>
        <end position="251"/>
    </location>
</feature>
<gene>
    <name evidence="2" type="ORF">PXEA_LOCUS30624</name>
</gene>
<evidence type="ECO:0000313" key="3">
    <source>
        <dbReference type="Proteomes" id="UP000784294"/>
    </source>
</evidence>
<sequence length="310" mass="33735">MDSCSADVCQSTDESLAKIHRGRRTTLLPEAVSDTESVDAVCPSILSLHLPSSPPVPSISNKITPKIESYFDVCPHPIALHTEPSWLTGVVQPTAGTVLTESADPTCPTFTAVAPKNEDPLQIQAILTNRSVRRLRVRPRHRASMRRQMAIREQTSHEPFSSFQGGLICQSPSRLDASVIASTATTFGRRSVKITPPGGAFSDLMSITSRRRCLQTARPLSRLDSPRSALPRTSSPIPSSTTSSAELLTSSRQKRPSRRHVRCTLTCQQLGLVVNCTDRASPGPLDPTPGSPKKDSLSHRQRSRSSDRSE</sequence>
<dbReference type="EMBL" id="CAAALY010254250">
    <property type="protein sequence ID" value="VEL37184.1"/>
    <property type="molecule type" value="Genomic_DNA"/>
</dbReference>
<evidence type="ECO:0000313" key="2">
    <source>
        <dbReference type="EMBL" id="VEL37184.1"/>
    </source>
</evidence>
<feature type="region of interest" description="Disordered" evidence="1">
    <location>
        <begin position="217"/>
        <end position="260"/>
    </location>
</feature>
<comment type="caution">
    <text evidence="2">The sequence shown here is derived from an EMBL/GenBank/DDBJ whole genome shotgun (WGS) entry which is preliminary data.</text>
</comment>
<reference evidence="2" key="1">
    <citation type="submission" date="2018-11" db="EMBL/GenBank/DDBJ databases">
        <authorList>
            <consortium name="Pathogen Informatics"/>
        </authorList>
    </citation>
    <scope>NUCLEOTIDE SEQUENCE</scope>
</reference>
<feature type="region of interest" description="Disordered" evidence="1">
    <location>
        <begin position="277"/>
        <end position="310"/>
    </location>
</feature>
<protein>
    <submittedName>
        <fullName evidence="2">Uncharacterized protein</fullName>
    </submittedName>
</protein>
<evidence type="ECO:0000256" key="1">
    <source>
        <dbReference type="SAM" id="MobiDB-lite"/>
    </source>
</evidence>